<evidence type="ECO:0000313" key="5">
    <source>
        <dbReference type="Proteomes" id="UP001595872"/>
    </source>
</evidence>
<dbReference type="PANTHER" id="PTHR43420">
    <property type="entry name" value="ACETYLTRANSFERASE"/>
    <property type="match status" value="1"/>
</dbReference>
<dbReference type="InterPro" id="IPR050680">
    <property type="entry name" value="YpeA/RimI_acetyltransf"/>
</dbReference>
<dbReference type="GO" id="GO:0016746">
    <property type="term" value="F:acyltransferase activity"/>
    <property type="evidence" value="ECO:0007669"/>
    <property type="project" value="UniProtKB-KW"/>
</dbReference>
<dbReference type="RefSeq" id="WP_378255405.1">
    <property type="nucleotide sequence ID" value="NZ_JBHSIT010000004.1"/>
</dbReference>
<dbReference type="Gene3D" id="3.40.630.30">
    <property type="match status" value="1"/>
</dbReference>
<protein>
    <submittedName>
        <fullName evidence="4">GNAT family N-acetyltransferase</fullName>
        <ecNumber evidence="4">2.3.1.-</ecNumber>
    </submittedName>
</protein>
<organism evidence="4 5">
    <name type="scientific">Actinomadura gamaensis</name>
    <dbReference type="NCBI Taxonomy" id="1763541"/>
    <lineage>
        <taxon>Bacteria</taxon>
        <taxon>Bacillati</taxon>
        <taxon>Actinomycetota</taxon>
        <taxon>Actinomycetes</taxon>
        <taxon>Streptosporangiales</taxon>
        <taxon>Thermomonosporaceae</taxon>
        <taxon>Actinomadura</taxon>
    </lineage>
</organism>
<proteinExistence type="predicted"/>
<gene>
    <name evidence="4" type="ORF">ACFPCY_14830</name>
</gene>
<evidence type="ECO:0000256" key="1">
    <source>
        <dbReference type="ARBA" id="ARBA00022679"/>
    </source>
</evidence>
<dbReference type="InterPro" id="IPR000182">
    <property type="entry name" value="GNAT_dom"/>
</dbReference>
<dbReference type="CDD" id="cd04301">
    <property type="entry name" value="NAT_SF"/>
    <property type="match status" value="1"/>
</dbReference>
<comment type="caution">
    <text evidence="4">The sequence shown here is derived from an EMBL/GenBank/DDBJ whole genome shotgun (WGS) entry which is preliminary data.</text>
</comment>
<dbReference type="Proteomes" id="UP001595872">
    <property type="component" value="Unassembled WGS sequence"/>
</dbReference>
<dbReference type="InterPro" id="IPR016181">
    <property type="entry name" value="Acyl_CoA_acyltransferase"/>
</dbReference>
<keyword evidence="2 4" id="KW-0012">Acyltransferase</keyword>
<evidence type="ECO:0000313" key="4">
    <source>
        <dbReference type="EMBL" id="MFC4908601.1"/>
    </source>
</evidence>
<dbReference type="EMBL" id="JBHSIT010000004">
    <property type="protein sequence ID" value="MFC4908601.1"/>
    <property type="molecule type" value="Genomic_DNA"/>
</dbReference>
<keyword evidence="5" id="KW-1185">Reference proteome</keyword>
<accession>A0ABV9TYT0</accession>
<dbReference type="PROSITE" id="PS51186">
    <property type="entry name" value="GNAT"/>
    <property type="match status" value="1"/>
</dbReference>
<evidence type="ECO:0000256" key="2">
    <source>
        <dbReference type="ARBA" id="ARBA00023315"/>
    </source>
</evidence>
<reference evidence="5" key="1">
    <citation type="journal article" date="2019" name="Int. J. Syst. Evol. Microbiol.">
        <title>The Global Catalogue of Microorganisms (GCM) 10K type strain sequencing project: providing services to taxonomists for standard genome sequencing and annotation.</title>
        <authorList>
            <consortium name="The Broad Institute Genomics Platform"/>
            <consortium name="The Broad Institute Genome Sequencing Center for Infectious Disease"/>
            <person name="Wu L."/>
            <person name="Ma J."/>
        </authorList>
    </citation>
    <scope>NUCLEOTIDE SEQUENCE [LARGE SCALE GENOMIC DNA]</scope>
    <source>
        <strain evidence="5">KLKA75</strain>
    </source>
</reference>
<dbReference type="Pfam" id="PF00583">
    <property type="entry name" value="Acetyltransf_1"/>
    <property type="match status" value="1"/>
</dbReference>
<name>A0ABV9TYT0_9ACTN</name>
<feature type="domain" description="N-acetyltransferase" evidence="3">
    <location>
        <begin position="1"/>
        <end position="193"/>
    </location>
</feature>
<evidence type="ECO:0000259" key="3">
    <source>
        <dbReference type="PROSITE" id="PS51186"/>
    </source>
</evidence>
<dbReference type="EC" id="2.3.1.-" evidence="4"/>
<keyword evidence="1 4" id="KW-0808">Transferase</keyword>
<sequence>MEIALGLPEEARRAAAELYWEAFERELTPVVGGPHAVDTIADGLHLDRVIGAWDGGELLGIAAVRDRSGPVLEWDARRLRRDFGPLRGLWRTVLSTMLDAKARPGELLLDSLAVSSAARGKGVGTKLLQATVDEARRRGLRRVRLEVVDTNPRARALYERFGFRWDRTERTPYLRKLMGFSSVDDLVLDVRADRANAPRPS</sequence>
<dbReference type="SUPFAM" id="SSF55729">
    <property type="entry name" value="Acyl-CoA N-acyltransferases (Nat)"/>
    <property type="match status" value="1"/>
</dbReference>
<dbReference type="PANTHER" id="PTHR43420:SF47">
    <property type="entry name" value="N-ACETYLTRANSFERASE DOMAIN-CONTAINING PROTEIN"/>
    <property type="match status" value="1"/>
</dbReference>